<gene>
    <name evidence="2" type="ORF">E0486_10590</name>
</gene>
<comment type="caution">
    <text evidence="2">The sequence shown here is derived from an EMBL/GenBank/DDBJ whole genome shotgun (WGS) entry which is preliminary data.</text>
</comment>
<keyword evidence="2" id="KW-0436">Ligase</keyword>
<dbReference type="EMBL" id="SKFH01000015">
    <property type="protein sequence ID" value="TCZ70579.1"/>
    <property type="molecule type" value="Genomic_DNA"/>
</dbReference>
<proteinExistence type="predicted"/>
<accession>A0A4R4E024</accession>
<feature type="region of interest" description="Disordered" evidence="1">
    <location>
        <begin position="321"/>
        <end position="346"/>
    </location>
</feature>
<dbReference type="InterPro" id="IPR050698">
    <property type="entry name" value="MBL"/>
</dbReference>
<dbReference type="PANTHER" id="PTHR11203">
    <property type="entry name" value="CLEAVAGE AND POLYADENYLATION SPECIFICITY FACTOR FAMILY MEMBER"/>
    <property type="match status" value="1"/>
</dbReference>
<evidence type="ECO:0000256" key="1">
    <source>
        <dbReference type="SAM" id="MobiDB-lite"/>
    </source>
</evidence>
<dbReference type="NCBIfam" id="TIGR04122">
    <property type="entry name" value="Xnuc_lig_assoc"/>
    <property type="match status" value="1"/>
</dbReference>
<dbReference type="InterPro" id="IPR026360">
    <property type="entry name" value="Xnuc_lig_assoc"/>
</dbReference>
<protein>
    <submittedName>
        <fullName evidence="2">Ligase-associated DNA damage response exonuclease</fullName>
        <ecNumber evidence="2">3.1.-.-</ecNumber>
    </submittedName>
</protein>
<dbReference type="AlphaFoldDB" id="A0A4R4E024"/>
<reference evidence="2 3" key="1">
    <citation type="submission" date="2019-03" db="EMBL/GenBank/DDBJ databases">
        <authorList>
            <person name="Kim M.K.M."/>
        </authorList>
    </citation>
    <scope>NUCLEOTIDE SEQUENCE [LARGE SCALE GENOMIC DNA]</scope>
    <source>
        <strain evidence="2 3">17J68-15</strain>
    </source>
</reference>
<organism evidence="2 3">
    <name type="scientific">Flaviaesturariibacter aridisoli</name>
    <dbReference type="NCBI Taxonomy" id="2545761"/>
    <lineage>
        <taxon>Bacteria</taxon>
        <taxon>Pseudomonadati</taxon>
        <taxon>Bacteroidota</taxon>
        <taxon>Chitinophagia</taxon>
        <taxon>Chitinophagales</taxon>
        <taxon>Chitinophagaceae</taxon>
        <taxon>Flaviaestuariibacter</taxon>
    </lineage>
</organism>
<sequence>MPLIEFSDKGLYCRAGGFYIDPWKPVDRALITHAHSDHARWGSKYYLAQHDSIPIMQVRLGPNHYQGTAYGETTYINGVRVSFHPAGHIIGSAQIRVEYEGEIWVVSGDYKLENDGISGAFEPVRCHHFVTESTFGLPIYKWKPQAEIYAGMQDWIRKNQAIGKSSIFIAYSLGKAQRLLQPLSEVSERILVHGAVYNMHMALVNAGHKLPPVERVTPDTPKEHLKGAVVIAPSSAEGTSWVRRFSPHGVGICSGWMMVRGNTRRKNADAGFALSDHADWSGLLEACKATGAECVYVTHGFQAAFSRYLTEQGIQAREVITEYGNDEDAGPTPSEEEQSLLSPDAE</sequence>
<feature type="compositionally biased region" description="Acidic residues" evidence="1">
    <location>
        <begin position="324"/>
        <end position="338"/>
    </location>
</feature>
<keyword evidence="3" id="KW-1185">Reference proteome</keyword>
<dbReference type="EC" id="3.1.-.-" evidence="2"/>
<name>A0A4R4E024_9BACT</name>
<dbReference type="RefSeq" id="WP_131852148.1">
    <property type="nucleotide sequence ID" value="NZ_SKFH01000015.1"/>
</dbReference>
<keyword evidence="2" id="KW-0378">Hydrolase</keyword>
<dbReference type="InterPro" id="IPR036866">
    <property type="entry name" value="RibonucZ/Hydroxyglut_hydro"/>
</dbReference>
<dbReference type="Proteomes" id="UP000295164">
    <property type="component" value="Unassembled WGS sequence"/>
</dbReference>
<dbReference type="GO" id="GO:0004521">
    <property type="term" value="F:RNA endonuclease activity"/>
    <property type="evidence" value="ECO:0007669"/>
    <property type="project" value="TreeGrafter"/>
</dbReference>
<keyword evidence="2" id="KW-0540">Nuclease</keyword>
<dbReference type="Gene3D" id="3.60.15.10">
    <property type="entry name" value="Ribonuclease Z/Hydroxyacylglutathione hydrolase-like"/>
    <property type="match status" value="1"/>
</dbReference>
<keyword evidence="2" id="KW-0269">Exonuclease</keyword>
<evidence type="ECO:0000313" key="2">
    <source>
        <dbReference type="EMBL" id="TCZ70579.1"/>
    </source>
</evidence>
<dbReference type="OrthoDB" id="9803916at2"/>
<dbReference type="PANTHER" id="PTHR11203:SF49">
    <property type="entry name" value="BLL1145 PROTEIN"/>
    <property type="match status" value="1"/>
</dbReference>
<dbReference type="GO" id="GO:0004527">
    <property type="term" value="F:exonuclease activity"/>
    <property type="evidence" value="ECO:0007669"/>
    <property type="project" value="UniProtKB-KW"/>
</dbReference>
<evidence type="ECO:0000313" key="3">
    <source>
        <dbReference type="Proteomes" id="UP000295164"/>
    </source>
</evidence>
<dbReference type="SUPFAM" id="SSF56281">
    <property type="entry name" value="Metallo-hydrolase/oxidoreductase"/>
    <property type="match status" value="1"/>
</dbReference>
<dbReference type="GO" id="GO:0016874">
    <property type="term" value="F:ligase activity"/>
    <property type="evidence" value="ECO:0007669"/>
    <property type="project" value="UniProtKB-KW"/>
</dbReference>